<dbReference type="Proteomes" id="UP000231267">
    <property type="component" value="Unassembled WGS sequence"/>
</dbReference>
<dbReference type="EMBL" id="PFGP01000127">
    <property type="protein sequence ID" value="PIW65970.1"/>
    <property type="molecule type" value="Genomic_DNA"/>
</dbReference>
<evidence type="ECO:0008006" key="5">
    <source>
        <dbReference type="Google" id="ProtNLM"/>
    </source>
</evidence>
<name>A0A2J0LIV8_9BACT</name>
<sequence>MIKKKPASFWGRNLFLTVFLNLVILIFASQCFAENNSTIVTLEASGPVAYREHFFTNPSRLVLNFAPKTLHSGLADNIVVNRGIIKSIHCDYYRNSGWLKSVVFFLLADASYIITQGQSGIEIAISNISATPVKLASGDELVIKDYMPSGWGSSERGMAVASAVNFIKIKRQALKKLTGVTDSSVLVEKDLDDTVRITATNMTPTQMMATGAKVFLNQPVRPYQPINIIPQAFPKAGSFAPKPYDFAGIALGLASVMLGVFVMGRIREKPAAATIKKDKVDTNKLLLEELFLKYEDIDKLSKEQKAASCKTTATIGDAPEKQQEASSEIFNFPTLPSDIAERRRFPRADIRNTRGILNRALIGSRTQPFKNIKINDISKGGLCFQVKSRETAFKAPTVIKLYFSSASKPVDLWAKVMWEKDDPVGDGKNVGVKYTRVPKETWEQIINSFGHRLG</sequence>
<dbReference type="Pfam" id="PF07238">
    <property type="entry name" value="PilZ"/>
    <property type="match status" value="1"/>
</dbReference>
<dbReference type="AlphaFoldDB" id="A0A2J0LIV8"/>
<feature type="domain" description="PilZ" evidence="1">
    <location>
        <begin position="341"/>
        <end position="447"/>
    </location>
</feature>
<dbReference type="GO" id="GO:0035438">
    <property type="term" value="F:cyclic-di-GMP binding"/>
    <property type="evidence" value="ECO:0007669"/>
    <property type="project" value="InterPro"/>
</dbReference>
<feature type="domain" description="AMIN" evidence="2">
    <location>
        <begin position="34"/>
        <end position="92"/>
    </location>
</feature>
<evidence type="ECO:0000313" key="3">
    <source>
        <dbReference type="EMBL" id="PIW65970.1"/>
    </source>
</evidence>
<comment type="caution">
    <text evidence="3">The sequence shown here is derived from an EMBL/GenBank/DDBJ whole genome shotgun (WGS) entry which is preliminary data.</text>
</comment>
<evidence type="ECO:0000259" key="2">
    <source>
        <dbReference type="Pfam" id="PF11741"/>
    </source>
</evidence>
<protein>
    <recommendedName>
        <fullName evidence="5">PilZ domain-containing protein</fullName>
    </recommendedName>
</protein>
<accession>A0A2J0LIV8</accession>
<dbReference type="InterPro" id="IPR021731">
    <property type="entry name" value="AMIN_dom"/>
</dbReference>
<dbReference type="InterPro" id="IPR009875">
    <property type="entry name" value="PilZ_domain"/>
</dbReference>
<proteinExistence type="predicted"/>
<reference evidence="3 4" key="1">
    <citation type="submission" date="2017-09" db="EMBL/GenBank/DDBJ databases">
        <title>Depth-based differentiation of microbial function through sediment-hosted aquifers and enrichment of novel symbionts in the deep terrestrial subsurface.</title>
        <authorList>
            <person name="Probst A.J."/>
            <person name="Ladd B."/>
            <person name="Jarett J.K."/>
            <person name="Geller-Mcgrath D.E."/>
            <person name="Sieber C.M."/>
            <person name="Emerson J.B."/>
            <person name="Anantharaman K."/>
            <person name="Thomas B.C."/>
            <person name="Malmstrom R."/>
            <person name="Stieglmeier M."/>
            <person name="Klingl A."/>
            <person name="Woyke T."/>
            <person name="Ryan C.M."/>
            <person name="Banfield J.F."/>
        </authorList>
    </citation>
    <scope>NUCLEOTIDE SEQUENCE [LARGE SCALE GENOMIC DNA]</scope>
    <source>
        <strain evidence="3">CG12_big_fil_rev_8_21_14_0_65_43_15</strain>
    </source>
</reference>
<evidence type="ECO:0000259" key="1">
    <source>
        <dbReference type="Pfam" id="PF07238"/>
    </source>
</evidence>
<organism evidence="3 4">
    <name type="scientific">Candidatus Taenaricola geysiri</name>
    <dbReference type="NCBI Taxonomy" id="1974752"/>
    <lineage>
        <taxon>Bacteria</taxon>
        <taxon>Pseudomonadati</taxon>
        <taxon>Candidatus Omnitrophota</taxon>
        <taxon>Candidatus Taenaricola</taxon>
    </lineage>
</organism>
<gene>
    <name evidence="3" type="ORF">COW11_05735</name>
</gene>
<dbReference type="Pfam" id="PF11741">
    <property type="entry name" value="AMIN"/>
    <property type="match status" value="1"/>
</dbReference>
<dbReference type="Gene3D" id="2.40.10.220">
    <property type="entry name" value="predicted glycosyltransferase like domains"/>
    <property type="match status" value="1"/>
</dbReference>
<evidence type="ECO:0000313" key="4">
    <source>
        <dbReference type="Proteomes" id="UP000231267"/>
    </source>
</evidence>
<dbReference type="Gene3D" id="2.60.40.3500">
    <property type="match status" value="1"/>
</dbReference>